<evidence type="ECO:0000313" key="6">
    <source>
        <dbReference type="Proteomes" id="UP000664658"/>
    </source>
</evidence>
<dbReference type="SUPFAM" id="SSF54637">
    <property type="entry name" value="Thioesterase/thiol ester dehydrase-isomerase"/>
    <property type="match status" value="1"/>
</dbReference>
<dbReference type="InterPro" id="IPR008272">
    <property type="entry name" value="HB-CoA_thioesterase_AS"/>
</dbReference>
<reference evidence="5" key="1">
    <citation type="submission" date="2021-03" db="EMBL/GenBank/DDBJ databases">
        <title>Plesiomonas shigelloides zfcc0051, isolated from zebrafish feces.</title>
        <authorList>
            <person name="Vanderhoek Z."/>
            <person name="Gaulke C."/>
        </authorList>
    </citation>
    <scope>NUCLEOTIDE SEQUENCE</scope>
    <source>
        <strain evidence="5">Zfcc0051</strain>
    </source>
</reference>
<accession>A0A1A9AWY4</accession>
<gene>
    <name evidence="5" type="primary">ybgC</name>
    <name evidence="5" type="ORF">J2R62_08915</name>
</gene>
<dbReference type="KEGG" id="pshi:SAMEA2665130_1134"/>
<dbReference type="RefSeq" id="WP_010861924.1">
    <property type="nucleotide sequence ID" value="NZ_CP027852.1"/>
</dbReference>
<evidence type="ECO:0000256" key="1">
    <source>
        <dbReference type="ARBA" id="ARBA00005953"/>
    </source>
</evidence>
<sequence>MSSKVSQWPVRVYYEDTDAGGVVYHARYVAFFERARTEMLRSLGQQQQTLLQHNVAFVVRRMTVDYRSPARLDDLLSVETEISSFRGASVTFNQRIIHQDGRVLCTAEVLVACIDLAKMKPVALPAELVAEFTCVC</sequence>
<evidence type="ECO:0000256" key="4">
    <source>
        <dbReference type="ARBA" id="ARBA00072727"/>
    </source>
</evidence>
<comment type="function">
    <text evidence="3">Thioesterase that appears to be involved in phospholipid metabolism. Some specific acyl-ACPs could be physiological substrates. Displays acyl-CoA thioesterase activity on malonyl-CoA in vitro, catalyzing the hydrolysis of the thioester bond.</text>
</comment>
<dbReference type="Proteomes" id="UP000664658">
    <property type="component" value="Unassembled WGS sequence"/>
</dbReference>
<dbReference type="InterPro" id="IPR014166">
    <property type="entry name" value="Tol-Pal_acyl-CoA_thioesterase"/>
</dbReference>
<organism evidence="5 6">
    <name type="scientific">Plesiomonas shigelloides</name>
    <name type="common">Aeromonas shigelloides</name>
    <dbReference type="NCBI Taxonomy" id="703"/>
    <lineage>
        <taxon>Bacteria</taxon>
        <taxon>Pseudomonadati</taxon>
        <taxon>Pseudomonadota</taxon>
        <taxon>Gammaproteobacteria</taxon>
        <taxon>Enterobacterales</taxon>
        <taxon>Enterobacteriaceae</taxon>
        <taxon>Plesiomonas</taxon>
    </lineage>
</organism>
<dbReference type="GeneID" id="69705993"/>
<protein>
    <recommendedName>
        <fullName evidence="4">Acyl-CoA thioester hydrolase YbgC</fullName>
    </recommendedName>
</protein>
<dbReference type="Gene3D" id="3.10.129.10">
    <property type="entry name" value="Hotdog Thioesterase"/>
    <property type="match status" value="1"/>
</dbReference>
<dbReference type="FunFam" id="3.10.129.10:FF:000004">
    <property type="entry name" value="Tol-pal system-associated acyl-CoA thioesterase"/>
    <property type="match status" value="1"/>
</dbReference>
<dbReference type="PIRSF" id="PIRSF003230">
    <property type="entry name" value="YbgC"/>
    <property type="match status" value="1"/>
</dbReference>
<dbReference type="InterPro" id="IPR050563">
    <property type="entry name" value="4-hydroxybenzoyl-CoA_TE"/>
</dbReference>
<dbReference type="PROSITE" id="PS01328">
    <property type="entry name" value="4HBCOA_THIOESTERASE"/>
    <property type="match status" value="1"/>
</dbReference>
<evidence type="ECO:0000313" key="5">
    <source>
        <dbReference type="EMBL" id="MBO1108341.1"/>
    </source>
</evidence>
<dbReference type="EMBL" id="JAFNAA010000008">
    <property type="protein sequence ID" value="MBO1108341.1"/>
    <property type="molecule type" value="Genomic_DNA"/>
</dbReference>
<dbReference type="InterPro" id="IPR029069">
    <property type="entry name" value="HotDog_dom_sf"/>
</dbReference>
<dbReference type="CDD" id="cd00586">
    <property type="entry name" value="4HBT"/>
    <property type="match status" value="1"/>
</dbReference>
<comment type="similarity">
    <text evidence="1">Belongs to the 4-hydroxybenzoyl-CoA thioesterase family.</text>
</comment>
<dbReference type="PANTHER" id="PTHR31793">
    <property type="entry name" value="4-HYDROXYBENZOYL-COA THIOESTERASE FAMILY MEMBER"/>
    <property type="match status" value="1"/>
</dbReference>
<dbReference type="NCBIfam" id="TIGR02799">
    <property type="entry name" value="thio_ybgC"/>
    <property type="match status" value="1"/>
</dbReference>
<evidence type="ECO:0000256" key="3">
    <source>
        <dbReference type="ARBA" id="ARBA00054841"/>
    </source>
</evidence>
<proteinExistence type="inferred from homology"/>
<dbReference type="Pfam" id="PF13279">
    <property type="entry name" value="4HBT_2"/>
    <property type="match status" value="1"/>
</dbReference>
<keyword evidence="2 5" id="KW-0378">Hydrolase</keyword>
<dbReference type="NCBIfam" id="NF008065">
    <property type="entry name" value="PRK10800.1"/>
    <property type="match status" value="1"/>
</dbReference>
<evidence type="ECO:0000256" key="2">
    <source>
        <dbReference type="ARBA" id="ARBA00022801"/>
    </source>
</evidence>
<dbReference type="NCBIfam" id="TIGR00051">
    <property type="entry name" value="YbgC/FadM family acyl-CoA thioesterase"/>
    <property type="match status" value="1"/>
</dbReference>
<dbReference type="PANTHER" id="PTHR31793:SF37">
    <property type="entry name" value="ACYL-COA THIOESTER HYDROLASE YBGC"/>
    <property type="match status" value="1"/>
</dbReference>
<name>A0A1A9AWY4_PLESH</name>
<dbReference type="InterPro" id="IPR006684">
    <property type="entry name" value="YbgC/YbaW"/>
</dbReference>
<comment type="caution">
    <text evidence="5">The sequence shown here is derived from an EMBL/GenBank/DDBJ whole genome shotgun (WGS) entry which is preliminary data.</text>
</comment>
<dbReference type="AlphaFoldDB" id="A0A1A9AWY4"/>
<dbReference type="GO" id="GO:0047617">
    <property type="term" value="F:fatty acyl-CoA hydrolase activity"/>
    <property type="evidence" value="ECO:0007669"/>
    <property type="project" value="TreeGrafter"/>
</dbReference>